<accession>A0A9P3PTD0</accession>
<feature type="compositionally biased region" description="Polar residues" evidence="1">
    <location>
        <begin position="147"/>
        <end position="183"/>
    </location>
</feature>
<evidence type="ECO:0000256" key="1">
    <source>
        <dbReference type="SAM" id="MobiDB-lite"/>
    </source>
</evidence>
<feature type="compositionally biased region" description="Basic residues" evidence="1">
    <location>
        <begin position="500"/>
        <end position="510"/>
    </location>
</feature>
<feature type="compositionally biased region" description="Polar residues" evidence="1">
    <location>
        <begin position="352"/>
        <end position="379"/>
    </location>
</feature>
<feature type="compositionally biased region" description="Pro residues" evidence="1">
    <location>
        <begin position="403"/>
        <end position="422"/>
    </location>
</feature>
<feature type="region of interest" description="Disordered" evidence="1">
    <location>
        <begin position="141"/>
        <end position="203"/>
    </location>
</feature>
<sequence>MWPCRPALTAGLTRSCALATNIRDLTNFGRAVLHSRYTAMAQMMEVDKGLVGTKGIGKQGHRIRACIKPSKPQVVSTSSGHTPRKMDVDFDIEQASQTEAYDFLPSTPKPPAMDVVDWMNSQPLALQSLYLEMTKRPEKRAIKPETTWPSYEDYTSNTSAASGSFEQTTTRSRPLRRTNSSQRARLGPESASTSSKPPPAPVDPLWVDRLAVLAACQNVSERMDENAQLHAVKPGEGGVAKRKARSPHLVGVSNTRRASAPVSIAQRQGLSRAEKGKQRESFVAEAITRGTGRSSLLSSSSSSFSSATSGSSWGITSCSSHTADTSLTVDSAENSMMDVDSDIKHETAQDVHCTTGTESTHSKRFSCSSVLPQEHSASPTIPAPKLHPLLTQKHQPRHRPDPVKAPPPPNTITHPPPPPPQNLPSQSTRPPVLGMRRGHSLPTSAGGERALPTRQKGFKPPLLSQPQPVPVAPKAQVQVQVPTNQQQKFAPEAEDSAHVPHPHAHGRAKASARSTTPQLDTKPGVLSAHTRPAAPAPRPFHRTPVEPKVQVQEKDLRPPSPNPDPDSSFGDMSFDMDALEATMQMYD</sequence>
<proteinExistence type="predicted"/>
<name>A0A9P3PTD0_LYOSH</name>
<dbReference type="OrthoDB" id="3067314at2759"/>
<dbReference type="AlphaFoldDB" id="A0A9P3PTD0"/>
<feature type="region of interest" description="Disordered" evidence="1">
    <location>
        <begin position="234"/>
        <end position="261"/>
    </location>
</feature>
<feature type="compositionally biased region" description="Low complexity" evidence="1">
    <location>
        <begin position="565"/>
        <end position="576"/>
    </location>
</feature>
<gene>
    <name evidence="2" type="ORF">LshimejAT787_0904380</name>
</gene>
<protein>
    <submittedName>
        <fullName evidence="2">Uncharacterized protein</fullName>
    </submittedName>
</protein>
<dbReference type="Proteomes" id="UP001063166">
    <property type="component" value="Unassembled WGS sequence"/>
</dbReference>
<comment type="caution">
    <text evidence="2">The sequence shown here is derived from an EMBL/GenBank/DDBJ whole genome shotgun (WGS) entry which is preliminary data.</text>
</comment>
<feature type="region of interest" description="Disordered" evidence="1">
    <location>
        <begin position="351"/>
        <end position="587"/>
    </location>
</feature>
<organism evidence="2 3">
    <name type="scientific">Lyophyllum shimeji</name>
    <name type="common">Hon-shimeji</name>
    <name type="synonym">Tricholoma shimeji</name>
    <dbReference type="NCBI Taxonomy" id="47721"/>
    <lineage>
        <taxon>Eukaryota</taxon>
        <taxon>Fungi</taxon>
        <taxon>Dikarya</taxon>
        <taxon>Basidiomycota</taxon>
        <taxon>Agaricomycotina</taxon>
        <taxon>Agaricomycetes</taxon>
        <taxon>Agaricomycetidae</taxon>
        <taxon>Agaricales</taxon>
        <taxon>Tricholomatineae</taxon>
        <taxon>Lyophyllaceae</taxon>
        <taxon>Lyophyllum</taxon>
    </lineage>
</organism>
<feature type="compositionally biased region" description="Low complexity" evidence="1">
    <location>
        <begin position="460"/>
        <end position="487"/>
    </location>
</feature>
<reference evidence="2" key="1">
    <citation type="submission" date="2022-07" db="EMBL/GenBank/DDBJ databases">
        <title>The genome of Lyophyllum shimeji provides insight into the initial evolution of ectomycorrhizal fungal genome.</title>
        <authorList>
            <person name="Kobayashi Y."/>
            <person name="Shibata T."/>
            <person name="Hirakawa H."/>
            <person name="Shigenobu S."/>
            <person name="Nishiyama T."/>
            <person name="Yamada A."/>
            <person name="Hasebe M."/>
            <person name="Kawaguchi M."/>
        </authorList>
    </citation>
    <scope>NUCLEOTIDE SEQUENCE</scope>
    <source>
        <strain evidence="2">AT787</strain>
    </source>
</reference>
<evidence type="ECO:0000313" key="3">
    <source>
        <dbReference type="Proteomes" id="UP001063166"/>
    </source>
</evidence>
<keyword evidence="3" id="KW-1185">Reference proteome</keyword>
<feature type="region of interest" description="Disordered" evidence="1">
    <location>
        <begin position="293"/>
        <end position="321"/>
    </location>
</feature>
<evidence type="ECO:0000313" key="2">
    <source>
        <dbReference type="EMBL" id="GLB41223.1"/>
    </source>
</evidence>
<dbReference type="EMBL" id="BRPK01000009">
    <property type="protein sequence ID" value="GLB41223.1"/>
    <property type="molecule type" value="Genomic_DNA"/>
</dbReference>
<feature type="compositionally biased region" description="Low complexity" evidence="1">
    <location>
        <begin position="293"/>
        <end position="320"/>
    </location>
</feature>